<dbReference type="AlphaFoldDB" id="A0A1S8WYX5"/>
<protein>
    <submittedName>
        <fullName evidence="5">CUB domain protein</fullName>
    </submittedName>
</protein>
<sequence>MKAPEECNYILDDVTGTIKSPNFPVEYPHHTNCSWRIKAPQNCTVKLNFSHFSLEYRHDNLTIYDGYDNSSSSVKFSGWYLPDPFYSTGRHLYIELNADGDVQWSGFLATYVSGKLLKPLILTYSAPHTVRYFATSDPLCKYSCTVYERERYWLSDSFKCRSEDVKSGGTLSGECSHVLDNDTGIIKSPNFPLDYPDGVLCSWKITVYEGCRIKLKFLHFALESGYDGLIIYDGYNTSSSSVTLSGWHLPDAYQSTGSSLFIKMKTDEDIPKSGFLATYTSGKQMEN</sequence>
<keyword evidence="6" id="KW-1185">Reference proteome</keyword>
<evidence type="ECO:0000313" key="6">
    <source>
        <dbReference type="Proteomes" id="UP000243686"/>
    </source>
</evidence>
<reference evidence="5 6" key="1">
    <citation type="submission" date="2015-03" db="EMBL/GenBank/DDBJ databases">
        <title>Draft genome of the nematode, Opisthorchis viverrini.</title>
        <authorList>
            <person name="Mitreva M."/>
        </authorList>
    </citation>
    <scope>NUCLEOTIDE SEQUENCE [LARGE SCALE GENOMIC DNA]</scope>
    <source>
        <strain evidence="5">Khon Kaen</strain>
    </source>
</reference>
<dbReference type="EMBL" id="KV893154">
    <property type="protein sequence ID" value="OON19634.1"/>
    <property type="molecule type" value="Genomic_DNA"/>
</dbReference>
<feature type="domain" description="CUB" evidence="4">
    <location>
        <begin position="7"/>
        <end position="114"/>
    </location>
</feature>
<dbReference type="Gene3D" id="2.60.120.290">
    <property type="entry name" value="Spermadhesin, CUB domain"/>
    <property type="match status" value="2"/>
</dbReference>
<evidence type="ECO:0000313" key="5">
    <source>
        <dbReference type="EMBL" id="OON19634.1"/>
    </source>
</evidence>
<name>A0A1S8WYX5_OPIVI</name>
<keyword evidence="1" id="KW-0677">Repeat</keyword>
<organism evidence="5 6">
    <name type="scientific">Opisthorchis viverrini</name>
    <name type="common">Southeast Asian liver fluke</name>
    <dbReference type="NCBI Taxonomy" id="6198"/>
    <lineage>
        <taxon>Eukaryota</taxon>
        <taxon>Metazoa</taxon>
        <taxon>Spiralia</taxon>
        <taxon>Lophotrochozoa</taxon>
        <taxon>Platyhelminthes</taxon>
        <taxon>Trematoda</taxon>
        <taxon>Digenea</taxon>
        <taxon>Opisthorchiida</taxon>
        <taxon>Opisthorchiata</taxon>
        <taxon>Opisthorchiidae</taxon>
        <taxon>Opisthorchis</taxon>
    </lineage>
</organism>
<proteinExistence type="predicted"/>
<dbReference type="FunFam" id="2.60.120.290:FF:000005">
    <property type="entry name" value="Procollagen C-endopeptidase enhancer 1"/>
    <property type="match status" value="2"/>
</dbReference>
<dbReference type="SMART" id="SM00042">
    <property type="entry name" value="CUB"/>
    <property type="match status" value="2"/>
</dbReference>
<dbReference type="PANTHER" id="PTHR24251">
    <property type="entry name" value="OVOCHYMASE-RELATED"/>
    <property type="match status" value="1"/>
</dbReference>
<evidence type="ECO:0000259" key="4">
    <source>
        <dbReference type="PROSITE" id="PS01180"/>
    </source>
</evidence>
<evidence type="ECO:0000256" key="2">
    <source>
        <dbReference type="ARBA" id="ARBA00023157"/>
    </source>
</evidence>
<evidence type="ECO:0000256" key="3">
    <source>
        <dbReference type="PROSITE-ProRule" id="PRU00059"/>
    </source>
</evidence>
<dbReference type="SUPFAM" id="SSF49854">
    <property type="entry name" value="Spermadhesin, CUB domain"/>
    <property type="match status" value="2"/>
</dbReference>
<evidence type="ECO:0000256" key="1">
    <source>
        <dbReference type="ARBA" id="ARBA00022737"/>
    </source>
</evidence>
<feature type="domain" description="CUB" evidence="4">
    <location>
        <begin position="175"/>
        <end position="282"/>
    </location>
</feature>
<comment type="caution">
    <text evidence="3">Lacks conserved residue(s) required for the propagation of feature annotation.</text>
</comment>
<dbReference type="InterPro" id="IPR000859">
    <property type="entry name" value="CUB_dom"/>
</dbReference>
<dbReference type="InterPro" id="IPR035914">
    <property type="entry name" value="Sperma_CUB_dom_sf"/>
</dbReference>
<gene>
    <name evidence="5" type="ORF">X801_04499</name>
</gene>
<dbReference type="CDD" id="cd00041">
    <property type="entry name" value="CUB"/>
    <property type="match status" value="2"/>
</dbReference>
<dbReference type="PROSITE" id="PS01180">
    <property type="entry name" value="CUB"/>
    <property type="match status" value="2"/>
</dbReference>
<dbReference type="Proteomes" id="UP000243686">
    <property type="component" value="Unassembled WGS sequence"/>
</dbReference>
<accession>A0A1S8WYX5</accession>
<feature type="non-terminal residue" evidence="5">
    <location>
        <position position="287"/>
    </location>
</feature>
<dbReference type="Pfam" id="PF00431">
    <property type="entry name" value="CUB"/>
    <property type="match status" value="2"/>
</dbReference>
<keyword evidence="2" id="KW-1015">Disulfide bond</keyword>
<dbReference type="PANTHER" id="PTHR24251:SF30">
    <property type="entry name" value="MEMBRANE FRIZZLED-RELATED PROTEIN"/>
    <property type="match status" value="1"/>
</dbReference>